<comment type="caution">
    <text evidence="1">The sequence shown here is derived from an EMBL/GenBank/DDBJ whole genome shotgun (WGS) entry which is preliminary data.</text>
</comment>
<reference evidence="1 2" key="1">
    <citation type="submission" date="2019-03" db="EMBL/GenBank/DDBJ databases">
        <title>Single cell metagenomics reveals metabolic interactions within the superorganism composed of flagellate Streblomastix strix and complex community of Bacteroidetes bacteria on its surface.</title>
        <authorList>
            <person name="Treitli S.C."/>
            <person name="Kolisko M."/>
            <person name="Husnik F."/>
            <person name="Keeling P."/>
            <person name="Hampl V."/>
        </authorList>
    </citation>
    <scope>NUCLEOTIDE SEQUENCE [LARGE SCALE GENOMIC DNA]</scope>
    <source>
        <strain evidence="1">ST1C</strain>
    </source>
</reference>
<accession>A0A5J4VFX3</accession>
<dbReference type="AlphaFoldDB" id="A0A5J4VFX3"/>
<protein>
    <submittedName>
        <fullName evidence="1">Uncharacterized protein</fullName>
    </submittedName>
</protein>
<evidence type="ECO:0000313" key="1">
    <source>
        <dbReference type="EMBL" id="KAA6381478.1"/>
    </source>
</evidence>
<evidence type="ECO:0000313" key="2">
    <source>
        <dbReference type="Proteomes" id="UP000324800"/>
    </source>
</evidence>
<sequence length="175" mass="20111">MIKDCNASFSIASVKVSMYNLNRNKFKLYTIISQVIRNLARDYLYQYQFKGDATVQKRLLEGGYFRAKTAIIVAFLENLIESGYDVVHAFFDICIFFQELNYGREFNENHPNTPLFPPQPELIKLFNEQLEEEGSNEGIDSALFSSAQYDNIPISIDALQTMNIILNISKNLTNI</sequence>
<gene>
    <name evidence="1" type="ORF">EZS28_022995</name>
</gene>
<dbReference type="EMBL" id="SNRW01007304">
    <property type="protein sequence ID" value="KAA6381478.1"/>
    <property type="molecule type" value="Genomic_DNA"/>
</dbReference>
<name>A0A5J4VFX3_9EUKA</name>
<dbReference type="Proteomes" id="UP000324800">
    <property type="component" value="Unassembled WGS sequence"/>
</dbReference>
<proteinExistence type="predicted"/>
<organism evidence="1 2">
    <name type="scientific">Streblomastix strix</name>
    <dbReference type="NCBI Taxonomy" id="222440"/>
    <lineage>
        <taxon>Eukaryota</taxon>
        <taxon>Metamonada</taxon>
        <taxon>Preaxostyla</taxon>
        <taxon>Oxymonadida</taxon>
        <taxon>Streblomastigidae</taxon>
        <taxon>Streblomastix</taxon>
    </lineage>
</organism>